<dbReference type="EMBL" id="CVQH01024999">
    <property type="protein sequence ID" value="CRK37833.1"/>
    <property type="molecule type" value="Genomic_DNA"/>
</dbReference>
<protein>
    <submittedName>
        <fullName evidence="1">Uncharacterized protein</fullName>
    </submittedName>
</protein>
<keyword evidence="2" id="KW-1185">Reference proteome</keyword>
<organism evidence="1 2">
    <name type="scientific">Verticillium longisporum</name>
    <name type="common">Verticillium dahliae var. longisporum</name>
    <dbReference type="NCBI Taxonomy" id="100787"/>
    <lineage>
        <taxon>Eukaryota</taxon>
        <taxon>Fungi</taxon>
        <taxon>Dikarya</taxon>
        <taxon>Ascomycota</taxon>
        <taxon>Pezizomycotina</taxon>
        <taxon>Sordariomycetes</taxon>
        <taxon>Hypocreomycetidae</taxon>
        <taxon>Glomerellales</taxon>
        <taxon>Plectosphaerellaceae</taxon>
        <taxon>Verticillium</taxon>
    </lineage>
</organism>
<sequence length="29" mass="3591">CGSRRQALCARRWLVWQRASPHQRCRRPR</sequence>
<name>A0A0G4MUA6_VERLO</name>
<gene>
    <name evidence="1" type="ORF">BN1708_020365</name>
</gene>
<reference evidence="1 2" key="1">
    <citation type="submission" date="2015-05" db="EMBL/GenBank/DDBJ databases">
        <authorList>
            <person name="Wang D.B."/>
            <person name="Wang M."/>
        </authorList>
    </citation>
    <scope>NUCLEOTIDE SEQUENCE [LARGE SCALE GENOMIC DNA]</scope>
    <source>
        <strain evidence="1">VL1</strain>
    </source>
</reference>
<accession>A0A0G4MUA6</accession>
<evidence type="ECO:0000313" key="1">
    <source>
        <dbReference type="EMBL" id="CRK37833.1"/>
    </source>
</evidence>
<evidence type="ECO:0000313" key="2">
    <source>
        <dbReference type="Proteomes" id="UP000044602"/>
    </source>
</evidence>
<feature type="non-terminal residue" evidence="1">
    <location>
        <position position="1"/>
    </location>
</feature>
<dbReference type="AlphaFoldDB" id="A0A0G4MUA6"/>
<proteinExistence type="predicted"/>
<dbReference type="Proteomes" id="UP000044602">
    <property type="component" value="Unassembled WGS sequence"/>
</dbReference>